<evidence type="ECO:0000256" key="6">
    <source>
        <dbReference type="SAM" id="MobiDB-lite"/>
    </source>
</evidence>
<evidence type="ECO:0000313" key="11">
    <source>
        <dbReference type="Proteomes" id="UP000612055"/>
    </source>
</evidence>
<comment type="caution">
    <text evidence="10">The sequence shown here is derived from an EMBL/GenBank/DDBJ whole genome shotgun (WGS) entry which is preliminary data.</text>
</comment>
<dbReference type="GO" id="GO:0005634">
    <property type="term" value="C:nucleus"/>
    <property type="evidence" value="ECO:0007669"/>
    <property type="project" value="UniProtKB-SubCell"/>
</dbReference>
<reference evidence="10" key="1">
    <citation type="journal article" date="2020" name="bioRxiv">
        <title>Comparative genomics of Chlamydomonas.</title>
        <authorList>
            <person name="Craig R.J."/>
            <person name="Hasan A.R."/>
            <person name="Ness R.W."/>
            <person name="Keightley P.D."/>
        </authorList>
    </citation>
    <scope>NUCLEOTIDE SEQUENCE</scope>
    <source>
        <strain evidence="10">CCAP 11/70</strain>
    </source>
</reference>
<dbReference type="InterPro" id="IPR001357">
    <property type="entry name" value="BRCT_dom"/>
</dbReference>
<keyword evidence="3" id="KW-0863">Zinc-finger</keyword>
<dbReference type="Gene3D" id="3.40.50.10190">
    <property type="entry name" value="BRCT domain"/>
    <property type="match status" value="1"/>
</dbReference>
<keyword evidence="2" id="KW-0479">Metal-binding</keyword>
<dbReference type="PROSITE" id="PS50076">
    <property type="entry name" value="DNAJ_2"/>
    <property type="match status" value="1"/>
</dbReference>
<evidence type="ECO:0000313" key="10">
    <source>
        <dbReference type="EMBL" id="KAG2485002.1"/>
    </source>
</evidence>
<evidence type="ECO:0000256" key="1">
    <source>
        <dbReference type="ARBA" id="ARBA00004123"/>
    </source>
</evidence>
<dbReference type="AlphaFoldDB" id="A0A835XKQ1"/>
<proteinExistence type="predicted"/>
<keyword evidence="11" id="KW-1185">Reference proteome</keyword>
<dbReference type="SUPFAM" id="SSF46565">
    <property type="entry name" value="Chaperone J-domain"/>
    <property type="match status" value="1"/>
</dbReference>
<dbReference type="SUPFAM" id="SSF57716">
    <property type="entry name" value="Glucocorticoid receptor-like (DNA-binding domain)"/>
    <property type="match status" value="1"/>
</dbReference>
<accession>A0A835XKQ1</accession>
<protein>
    <submittedName>
        <fullName evidence="10">Uncharacterized protein</fullName>
    </submittedName>
</protein>
<evidence type="ECO:0000256" key="4">
    <source>
        <dbReference type="ARBA" id="ARBA00022833"/>
    </source>
</evidence>
<feature type="region of interest" description="Disordered" evidence="6">
    <location>
        <begin position="246"/>
        <end position="269"/>
    </location>
</feature>
<feature type="domain" description="J" evidence="8">
    <location>
        <begin position="10"/>
        <end position="82"/>
    </location>
</feature>
<dbReference type="PROSITE" id="PS50172">
    <property type="entry name" value="BRCT"/>
    <property type="match status" value="1"/>
</dbReference>
<dbReference type="Gene3D" id="3.30.1740.10">
    <property type="entry name" value="Zinc finger, PARP-type"/>
    <property type="match status" value="1"/>
</dbReference>
<dbReference type="CDD" id="cd06257">
    <property type="entry name" value="DnaJ"/>
    <property type="match status" value="1"/>
</dbReference>
<feature type="region of interest" description="Disordered" evidence="6">
    <location>
        <begin position="460"/>
        <end position="537"/>
    </location>
</feature>
<dbReference type="Pfam" id="PF00533">
    <property type="entry name" value="BRCT"/>
    <property type="match status" value="1"/>
</dbReference>
<dbReference type="OrthoDB" id="446168at2759"/>
<dbReference type="InterPro" id="IPR036869">
    <property type="entry name" value="J_dom_sf"/>
</dbReference>
<dbReference type="SUPFAM" id="SSF52113">
    <property type="entry name" value="BRCT domain"/>
    <property type="match status" value="1"/>
</dbReference>
<dbReference type="SMART" id="SM00271">
    <property type="entry name" value="DnaJ"/>
    <property type="match status" value="1"/>
</dbReference>
<organism evidence="10 11">
    <name type="scientific">Edaphochlamys debaryana</name>
    <dbReference type="NCBI Taxonomy" id="47281"/>
    <lineage>
        <taxon>Eukaryota</taxon>
        <taxon>Viridiplantae</taxon>
        <taxon>Chlorophyta</taxon>
        <taxon>core chlorophytes</taxon>
        <taxon>Chlorophyceae</taxon>
        <taxon>CS clade</taxon>
        <taxon>Chlamydomonadales</taxon>
        <taxon>Chlamydomonadales incertae sedis</taxon>
        <taxon>Edaphochlamys</taxon>
    </lineage>
</organism>
<feature type="compositionally biased region" description="Acidic residues" evidence="6">
    <location>
        <begin position="501"/>
        <end position="510"/>
    </location>
</feature>
<dbReference type="Gene3D" id="1.10.287.110">
    <property type="entry name" value="DnaJ domain"/>
    <property type="match status" value="1"/>
</dbReference>
<name>A0A835XKQ1_9CHLO</name>
<feature type="domain" description="PARP-type" evidence="7">
    <location>
        <begin position="122"/>
        <end position="224"/>
    </location>
</feature>
<feature type="compositionally biased region" description="Low complexity" evidence="6">
    <location>
        <begin position="460"/>
        <end position="482"/>
    </location>
</feature>
<evidence type="ECO:0000259" key="9">
    <source>
        <dbReference type="PROSITE" id="PS50172"/>
    </source>
</evidence>
<dbReference type="SMART" id="SM01336">
    <property type="entry name" value="zf-PARP"/>
    <property type="match status" value="1"/>
</dbReference>
<gene>
    <name evidence="10" type="ORF">HYH03_016205</name>
</gene>
<evidence type="ECO:0000259" key="7">
    <source>
        <dbReference type="PROSITE" id="PS50064"/>
    </source>
</evidence>
<feature type="compositionally biased region" description="Basic residues" evidence="6">
    <location>
        <begin position="519"/>
        <end position="530"/>
    </location>
</feature>
<evidence type="ECO:0000256" key="3">
    <source>
        <dbReference type="ARBA" id="ARBA00022771"/>
    </source>
</evidence>
<dbReference type="EMBL" id="JAEHOE010000137">
    <property type="protein sequence ID" value="KAG2485002.1"/>
    <property type="molecule type" value="Genomic_DNA"/>
</dbReference>
<dbReference type="InterPro" id="IPR036420">
    <property type="entry name" value="BRCT_dom_sf"/>
</dbReference>
<dbReference type="GO" id="GO:0008270">
    <property type="term" value="F:zinc ion binding"/>
    <property type="evidence" value="ECO:0007669"/>
    <property type="project" value="UniProtKB-KW"/>
</dbReference>
<evidence type="ECO:0000256" key="2">
    <source>
        <dbReference type="ARBA" id="ARBA00022723"/>
    </source>
</evidence>
<dbReference type="Proteomes" id="UP000612055">
    <property type="component" value="Unassembled WGS sequence"/>
</dbReference>
<keyword evidence="4" id="KW-0862">Zinc</keyword>
<dbReference type="GO" id="GO:0003677">
    <property type="term" value="F:DNA binding"/>
    <property type="evidence" value="ECO:0007669"/>
    <property type="project" value="InterPro"/>
</dbReference>
<dbReference type="InterPro" id="IPR001510">
    <property type="entry name" value="Znf_PARP"/>
</dbReference>
<feature type="compositionally biased region" description="Acidic residues" evidence="6">
    <location>
        <begin position="255"/>
        <end position="265"/>
    </location>
</feature>
<dbReference type="InterPro" id="IPR036957">
    <property type="entry name" value="Znf_PARP_sf"/>
</dbReference>
<sequence length="537" mass="55661">MSRDASTLSACLEALGVTKEALIATDDVEGQFKLIRKCYMQLCLKTHPDKGGSEEAFGAVNDAWEALKSAFEAGRVASGGFACYFEGSGKQEKSQYVRKPRYGPMPSYDWFAAAADEPVPPYKVEPAASGRSKCTKQDGFIPKGELRFGSLDAMSGAYGRWSHLHCMRVPSLIWLGLPDPPKWSYSAEAVKEALLSMQALTLSGFSELNAEQQDAFVHHVMDPGNWARETKNSRIAHAWHNARARKTAAGAGAGEEAEEEAEEEAGTSAAAAAGAAAGAGAGTGAAAAPGPLAVGALAPSQALVPVSTGGAGRSFIVPRPGVGNAQGASHWKGRTFVLTGIFPELGGGAGLDLGKDRCRALIESFGGRVTGSVSGKTNFLVVGQEPGASKVGQARARGVKLVDVMALKAELEGAPGASLEAAPAPVIGSFSAGYNGNSVAYRLGPAAVAALMLPQYAGEGAAPPQPAAKAGKPAKARAAAVPRARKAPAARGRKRTAAAAESDDEEDPGSEDWQPPVRRSVRAGGRKRQRYGSDDDY</sequence>
<keyword evidence="5" id="KW-0539">Nucleus</keyword>
<feature type="compositionally biased region" description="Basic residues" evidence="6">
    <location>
        <begin position="483"/>
        <end position="496"/>
    </location>
</feature>
<dbReference type="PROSITE" id="PS50064">
    <property type="entry name" value="ZF_PARP_2"/>
    <property type="match status" value="1"/>
</dbReference>
<dbReference type="InterPro" id="IPR001623">
    <property type="entry name" value="DnaJ_domain"/>
</dbReference>
<comment type="subcellular location">
    <subcellularLocation>
        <location evidence="1">Nucleus</location>
    </subcellularLocation>
</comment>
<feature type="domain" description="BRCT" evidence="9">
    <location>
        <begin position="326"/>
        <end position="405"/>
    </location>
</feature>
<evidence type="ECO:0000256" key="5">
    <source>
        <dbReference type="ARBA" id="ARBA00023242"/>
    </source>
</evidence>
<evidence type="ECO:0000259" key="8">
    <source>
        <dbReference type="PROSITE" id="PS50076"/>
    </source>
</evidence>